<name>A0A1H9MJH1_9BACI</name>
<protein>
    <submittedName>
        <fullName evidence="1">Uncharacterized protein</fullName>
    </submittedName>
</protein>
<reference evidence="1 2" key="1">
    <citation type="submission" date="2016-10" db="EMBL/GenBank/DDBJ databases">
        <authorList>
            <person name="de Groot N.N."/>
        </authorList>
    </citation>
    <scope>NUCLEOTIDE SEQUENCE [LARGE SCALE GENOMIC DNA]</scope>
    <source>
        <strain evidence="1 2">DSM 21633</strain>
    </source>
</reference>
<keyword evidence="2" id="KW-1185">Reference proteome</keyword>
<gene>
    <name evidence="1" type="ORF">SAMN05216362_1643</name>
</gene>
<evidence type="ECO:0000313" key="2">
    <source>
        <dbReference type="Proteomes" id="UP000199427"/>
    </source>
</evidence>
<dbReference type="EMBL" id="FOES01000064">
    <property type="protein sequence ID" value="SER23842.1"/>
    <property type="molecule type" value="Genomic_DNA"/>
</dbReference>
<organism evidence="1 2">
    <name type="scientific">Piscibacillus halophilus</name>
    <dbReference type="NCBI Taxonomy" id="571933"/>
    <lineage>
        <taxon>Bacteria</taxon>
        <taxon>Bacillati</taxon>
        <taxon>Bacillota</taxon>
        <taxon>Bacilli</taxon>
        <taxon>Bacillales</taxon>
        <taxon>Bacillaceae</taxon>
        <taxon>Piscibacillus</taxon>
    </lineage>
</organism>
<dbReference type="STRING" id="571933.SAMN05216362_1643"/>
<dbReference type="RefSeq" id="WP_256205332.1">
    <property type="nucleotide sequence ID" value="NZ_FOES01000064.1"/>
</dbReference>
<sequence>MQCKIKRYENKDEKHLSDLLYVSFEDEYLLNVLNSSRLIFAYSAFCNNELVDMIFAWTSDFHPYCTYFRILSNPIYKKANIEEKLLTKVEEQKVFKFPLQTSMWKLL</sequence>
<evidence type="ECO:0000313" key="1">
    <source>
        <dbReference type="EMBL" id="SER23842.1"/>
    </source>
</evidence>
<dbReference type="Proteomes" id="UP000199427">
    <property type="component" value="Unassembled WGS sequence"/>
</dbReference>
<dbReference type="AlphaFoldDB" id="A0A1H9MJH1"/>
<proteinExistence type="predicted"/>
<accession>A0A1H9MJH1</accession>